<reference evidence="2 3" key="1">
    <citation type="journal article" name="Sci. Rep.">
        <title>Telomere-to-telomere assembled and centromere annotated genomes of the two main subspecies of the button mushroom Agaricus bisporus reveal especially polymorphic chromosome ends.</title>
        <authorList>
            <person name="Sonnenberg A.S.M."/>
            <person name="Sedaghat-Telgerd N."/>
            <person name="Lavrijssen B."/>
            <person name="Ohm R.A."/>
            <person name="Hendrickx P.M."/>
            <person name="Scholtmeijer K."/>
            <person name="Baars J.J.P."/>
            <person name="van Peer A."/>
        </authorList>
    </citation>
    <scope>NUCLEOTIDE SEQUENCE [LARGE SCALE GENOMIC DNA]</scope>
    <source>
        <strain evidence="2 3">H119_p4</strain>
    </source>
</reference>
<proteinExistence type="predicted"/>
<evidence type="ECO:0000256" key="1">
    <source>
        <dbReference type="SAM" id="MobiDB-lite"/>
    </source>
</evidence>
<evidence type="ECO:0000313" key="2">
    <source>
        <dbReference type="EMBL" id="KAF7778599.1"/>
    </source>
</evidence>
<sequence length="361" mass="39961">MDSSFTRDGVPPRTQVWRRLFFKLHLIVSLPSFTHELITAYTTQTFLLMLTHRGFSAWIVVDGHPLPEYLTTIDENAHRVTCWIPSEEGKAFSVHWMDHGGNVRTCGYIKLDGYTAPGRFLFGSGVAWRGGVRTGPATERPFIFQKVTEQTVGGSSSNNQDVLGTVILQIKRVKLTASILSNPVQQLPGPNDGREGMRVGFGEEQSLFDQYPTTWKVEPYDNPGQSKPSTFVSFVFHYRDPAFLHAQGIIEDPIISAAPVEGEDPAQQTVDTPTNTAPARLSPPVDTENPVYYHIGSQRLEQSDMEFDRSVNPETRAGKEVRPVNYPGEGVIVFPAYRPIANPSQVGEQASDDTKAPPGSS</sequence>
<feature type="compositionally biased region" description="Polar residues" evidence="1">
    <location>
        <begin position="266"/>
        <end position="277"/>
    </location>
</feature>
<evidence type="ECO:0000313" key="3">
    <source>
        <dbReference type="Proteomes" id="UP000629468"/>
    </source>
</evidence>
<gene>
    <name evidence="2" type="ORF">Agabi119p4_2944</name>
</gene>
<dbReference type="AlphaFoldDB" id="A0A8H7KIU7"/>
<dbReference type="Proteomes" id="UP000629468">
    <property type="component" value="Unassembled WGS sequence"/>
</dbReference>
<name>A0A8H7KIU7_AGABI</name>
<organism evidence="2 3">
    <name type="scientific">Agaricus bisporus var. burnettii</name>
    <dbReference type="NCBI Taxonomy" id="192524"/>
    <lineage>
        <taxon>Eukaryota</taxon>
        <taxon>Fungi</taxon>
        <taxon>Dikarya</taxon>
        <taxon>Basidiomycota</taxon>
        <taxon>Agaricomycotina</taxon>
        <taxon>Agaricomycetes</taxon>
        <taxon>Agaricomycetidae</taxon>
        <taxon>Agaricales</taxon>
        <taxon>Agaricineae</taxon>
        <taxon>Agaricaceae</taxon>
        <taxon>Agaricus</taxon>
    </lineage>
</organism>
<dbReference type="EMBL" id="JABXXO010000004">
    <property type="protein sequence ID" value="KAF7778599.1"/>
    <property type="molecule type" value="Genomic_DNA"/>
</dbReference>
<comment type="caution">
    <text evidence="2">The sequence shown here is derived from an EMBL/GenBank/DDBJ whole genome shotgun (WGS) entry which is preliminary data.</text>
</comment>
<accession>A0A8H7KIU7</accession>
<feature type="region of interest" description="Disordered" evidence="1">
    <location>
        <begin position="263"/>
        <end position="289"/>
    </location>
</feature>
<protein>
    <submittedName>
        <fullName evidence="2">Uncharacterized protein</fullName>
    </submittedName>
</protein>